<dbReference type="GO" id="GO:0005737">
    <property type="term" value="C:cytoplasm"/>
    <property type="evidence" value="ECO:0007669"/>
    <property type="project" value="TreeGrafter"/>
</dbReference>
<dbReference type="PANTHER" id="PTHR45527">
    <property type="entry name" value="NONRIBOSOMAL PEPTIDE SYNTHETASE"/>
    <property type="match status" value="1"/>
</dbReference>
<sequence length="545" mass="60452">MILFNLGSVQSYVGLEPAKSAVEFVNKAIKALPNLAGRAEVHIGTATDLDQLSGLRPDLHVEILPKNMEATNELSAYRYAAVVHLRDLESERPVYPIAFQMRSGVLGAHLWLLASAETVAVGRIPHDKTIFERLIVESLDDTRSDASQRRLDGAPWISAVRSDAESRASLSMPDLVQLAAESGFQVQFPDDNQLRDAATLTNRPLQRLQRRRVAAQIRQRLQALVPSYMIPAKIGPCSSLVKRFDMFRPVVVEAASSVRVLLCLFHALYDGLSLEHVVRDLHMLYKGRSLLPATQFLRYMQYMDYTREAGCDFWRDVIQDTPITVLGDVGANHGGRELQVGAARTLHATKIIGIPLQAVRSSSSSSITQAPVFNAACALVLSRETGAKDVVFGRIVLGRQGLPVSWENIVGPCANAVPVRARIDDNESDDHDHNHRQMPRDMQGHCTNWPATANNYACCVTYHDFAYHPEGEMEQQRVEMGVLARKDALLKEEPVYDLGIAGEVEPDGVHLQVTVVAKTRLFSKERASCLMEQVCREFESLNSAL</sequence>
<dbReference type="Gene3D" id="3.30.559.30">
    <property type="entry name" value="Nonribosomal peptide synthetase, condensation domain"/>
    <property type="match status" value="1"/>
</dbReference>
<keyword evidence="3" id="KW-1185">Reference proteome</keyword>
<dbReference type="AlphaFoldDB" id="A0AAW0S0L5"/>
<proteinExistence type="predicted"/>
<reference evidence="2 3" key="1">
    <citation type="submission" date="2020-02" db="EMBL/GenBank/DDBJ databases">
        <title>Comparative genomics of the hypocrealean fungal genus Beauvera.</title>
        <authorList>
            <person name="Showalter D.N."/>
            <person name="Bushley K.E."/>
            <person name="Rehner S.A."/>
        </authorList>
    </citation>
    <scope>NUCLEOTIDE SEQUENCE [LARGE SCALE GENOMIC DNA]</scope>
    <source>
        <strain evidence="2 3">ARSEF4384</strain>
    </source>
</reference>
<dbReference type="InterPro" id="IPR001242">
    <property type="entry name" value="Condensation_dom"/>
</dbReference>
<evidence type="ECO:0000313" key="3">
    <source>
        <dbReference type="Proteomes" id="UP001397290"/>
    </source>
</evidence>
<dbReference type="GO" id="GO:0044550">
    <property type="term" value="P:secondary metabolite biosynthetic process"/>
    <property type="evidence" value="ECO:0007669"/>
    <property type="project" value="TreeGrafter"/>
</dbReference>
<dbReference type="GO" id="GO:0043041">
    <property type="term" value="P:amino acid activation for nonribosomal peptide biosynthetic process"/>
    <property type="evidence" value="ECO:0007669"/>
    <property type="project" value="TreeGrafter"/>
</dbReference>
<evidence type="ECO:0000259" key="1">
    <source>
        <dbReference type="Pfam" id="PF00668"/>
    </source>
</evidence>
<accession>A0AAW0S0L5</accession>
<comment type="caution">
    <text evidence="2">The sequence shown here is derived from an EMBL/GenBank/DDBJ whole genome shotgun (WGS) entry which is preliminary data.</text>
</comment>
<dbReference type="Proteomes" id="UP001397290">
    <property type="component" value="Unassembled WGS sequence"/>
</dbReference>
<dbReference type="Gene3D" id="3.30.559.10">
    <property type="entry name" value="Chloramphenicol acetyltransferase-like domain"/>
    <property type="match status" value="1"/>
</dbReference>
<dbReference type="EMBL" id="JAAHCF010000111">
    <property type="protein sequence ID" value="KAK8148017.1"/>
    <property type="molecule type" value="Genomic_DNA"/>
</dbReference>
<dbReference type="SUPFAM" id="SSF52777">
    <property type="entry name" value="CoA-dependent acyltransferases"/>
    <property type="match status" value="2"/>
</dbReference>
<evidence type="ECO:0000313" key="2">
    <source>
        <dbReference type="EMBL" id="KAK8148017.1"/>
    </source>
</evidence>
<gene>
    <name evidence="2" type="ORF">G3M48_000544</name>
</gene>
<dbReference type="Pfam" id="PF00668">
    <property type="entry name" value="Condensation"/>
    <property type="match status" value="1"/>
</dbReference>
<dbReference type="PANTHER" id="PTHR45527:SF1">
    <property type="entry name" value="FATTY ACID SYNTHASE"/>
    <property type="match status" value="1"/>
</dbReference>
<name>A0AAW0S0L5_9HYPO</name>
<dbReference type="GO" id="GO:0003824">
    <property type="term" value="F:catalytic activity"/>
    <property type="evidence" value="ECO:0007669"/>
    <property type="project" value="InterPro"/>
</dbReference>
<dbReference type="GO" id="GO:0031177">
    <property type="term" value="F:phosphopantetheine binding"/>
    <property type="evidence" value="ECO:0007669"/>
    <property type="project" value="TreeGrafter"/>
</dbReference>
<organism evidence="2 3">
    <name type="scientific">Beauveria asiatica</name>
    <dbReference type="NCBI Taxonomy" id="1069075"/>
    <lineage>
        <taxon>Eukaryota</taxon>
        <taxon>Fungi</taxon>
        <taxon>Dikarya</taxon>
        <taxon>Ascomycota</taxon>
        <taxon>Pezizomycotina</taxon>
        <taxon>Sordariomycetes</taxon>
        <taxon>Hypocreomycetidae</taxon>
        <taxon>Hypocreales</taxon>
        <taxon>Cordycipitaceae</taxon>
        <taxon>Beauveria</taxon>
    </lineage>
</organism>
<protein>
    <recommendedName>
        <fullName evidence="1">Condensation domain-containing protein</fullName>
    </recommendedName>
</protein>
<dbReference type="InterPro" id="IPR023213">
    <property type="entry name" value="CAT-like_dom_sf"/>
</dbReference>
<feature type="domain" description="Condensation" evidence="1">
    <location>
        <begin position="248"/>
        <end position="536"/>
    </location>
</feature>